<protein>
    <submittedName>
        <fullName evidence="7">RNA polymerase sigma factor</fullName>
    </submittedName>
</protein>
<dbReference type="PANTHER" id="PTHR43133:SF46">
    <property type="entry name" value="RNA POLYMERASE SIGMA-70 FACTOR ECF SUBFAMILY"/>
    <property type="match status" value="1"/>
</dbReference>
<evidence type="ECO:0000256" key="3">
    <source>
        <dbReference type="ARBA" id="ARBA00023082"/>
    </source>
</evidence>
<evidence type="ECO:0000313" key="8">
    <source>
        <dbReference type="Proteomes" id="UP001303899"/>
    </source>
</evidence>
<evidence type="ECO:0000259" key="5">
    <source>
        <dbReference type="Pfam" id="PF04542"/>
    </source>
</evidence>
<dbReference type="InterPro" id="IPR013324">
    <property type="entry name" value="RNA_pol_sigma_r3/r4-like"/>
</dbReference>
<dbReference type="InterPro" id="IPR007627">
    <property type="entry name" value="RNA_pol_sigma70_r2"/>
</dbReference>
<keyword evidence="4" id="KW-0804">Transcription</keyword>
<sequence>MKTQSEIIKRCLKGDENAFSTLYHQYASKMMVVCIRYSHDREEAKDLLQEGFIRVFQHLNQFKGEGSFEGWIKRIIVNVALEFYRKNTNQRHINEIASDYEEQHPISSEDILSNIHARDLLNLVQKLPPTYRMIFNLYEFEGFKHQEIAKQLGISEGTSKSNLFDARKILQRLVSEMMKEIKH</sequence>
<gene>
    <name evidence="7" type="ORF">VB776_17470</name>
</gene>
<dbReference type="PANTHER" id="PTHR43133">
    <property type="entry name" value="RNA POLYMERASE ECF-TYPE SIGMA FACTO"/>
    <property type="match status" value="1"/>
</dbReference>
<dbReference type="RefSeq" id="WP_323698165.1">
    <property type="nucleotide sequence ID" value="NZ_JAYGIL010000024.1"/>
</dbReference>
<keyword evidence="2" id="KW-0805">Transcription regulation</keyword>
<comment type="similarity">
    <text evidence="1">Belongs to the sigma-70 factor family. ECF subfamily.</text>
</comment>
<dbReference type="InterPro" id="IPR039425">
    <property type="entry name" value="RNA_pol_sigma-70-like"/>
</dbReference>
<dbReference type="Pfam" id="PF08281">
    <property type="entry name" value="Sigma70_r4_2"/>
    <property type="match status" value="1"/>
</dbReference>
<accession>A0ABU5S8C6</accession>
<dbReference type="Pfam" id="PF04542">
    <property type="entry name" value="Sigma70_r2"/>
    <property type="match status" value="1"/>
</dbReference>
<dbReference type="CDD" id="cd06171">
    <property type="entry name" value="Sigma70_r4"/>
    <property type="match status" value="1"/>
</dbReference>
<proteinExistence type="inferred from homology"/>
<dbReference type="EMBL" id="JAYGIL010000024">
    <property type="protein sequence ID" value="MEA5404728.1"/>
    <property type="molecule type" value="Genomic_DNA"/>
</dbReference>
<keyword evidence="8" id="KW-1185">Reference proteome</keyword>
<dbReference type="InterPro" id="IPR013249">
    <property type="entry name" value="RNA_pol_sigma70_r4_t2"/>
</dbReference>
<dbReference type="SUPFAM" id="SSF88946">
    <property type="entry name" value="Sigma2 domain of RNA polymerase sigma factors"/>
    <property type="match status" value="1"/>
</dbReference>
<dbReference type="InterPro" id="IPR013325">
    <property type="entry name" value="RNA_pol_sigma_r2"/>
</dbReference>
<dbReference type="Gene3D" id="1.10.1740.10">
    <property type="match status" value="1"/>
</dbReference>
<dbReference type="Gene3D" id="1.10.10.10">
    <property type="entry name" value="Winged helix-like DNA-binding domain superfamily/Winged helix DNA-binding domain"/>
    <property type="match status" value="1"/>
</dbReference>
<evidence type="ECO:0000256" key="4">
    <source>
        <dbReference type="ARBA" id="ARBA00023163"/>
    </source>
</evidence>
<organism evidence="7 8">
    <name type="scientific">Arcicella gelida</name>
    <dbReference type="NCBI Taxonomy" id="2984195"/>
    <lineage>
        <taxon>Bacteria</taxon>
        <taxon>Pseudomonadati</taxon>
        <taxon>Bacteroidota</taxon>
        <taxon>Cytophagia</taxon>
        <taxon>Cytophagales</taxon>
        <taxon>Flectobacillaceae</taxon>
        <taxon>Arcicella</taxon>
    </lineage>
</organism>
<name>A0ABU5S8C6_9BACT</name>
<dbReference type="InterPro" id="IPR036388">
    <property type="entry name" value="WH-like_DNA-bd_sf"/>
</dbReference>
<comment type="caution">
    <text evidence="7">The sequence shown here is derived from an EMBL/GenBank/DDBJ whole genome shotgun (WGS) entry which is preliminary data.</text>
</comment>
<evidence type="ECO:0000259" key="6">
    <source>
        <dbReference type="Pfam" id="PF08281"/>
    </source>
</evidence>
<feature type="domain" description="RNA polymerase sigma factor 70 region 4 type 2" evidence="6">
    <location>
        <begin position="118"/>
        <end position="169"/>
    </location>
</feature>
<evidence type="ECO:0000256" key="1">
    <source>
        <dbReference type="ARBA" id="ARBA00010641"/>
    </source>
</evidence>
<reference evidence="7 8" key="1">
    <citation type="submission" date="2023-12" db="EMBL/GenBank/DDBJ databases">
        <title>Novel species of the genus Arcicella isolated from rivers.</title>
        <authorList>
            <person name="Lu H."/>
        </authorList>
    </citation>
    <scope>NUCLEOTIDE SEQUENCE [LARGE SCALE GENOMIC DNA]</scope>
    <source>
        <strain evidence="7 8">DC2W</strain>
    </source>
</reference>
<dbReference type="Proteomes" id="UP001303899">
    <property type="component" value="Unassembled WGS sequence"/>
</dbReference>
<dbReference type="SUPFAM" id="SSF88659">
    <property type="entry name" value="Sigma3 and sigma4 domains of RNA polymerase sigma factors"/>
    <property type="match status" value="1"/>
</dbReference>
<evidence type="ECO:0000256" key="2">
    <source>
        <dbReference type="ARBA" id="ARBA00023015"/>
    </source>
</evidence>
<evidence type="ECO:0000313" key="7">
    <source>
        <dbReference type="EMBL" id="MEA5404728.1"/>
    </source>
</evidence>
<dbReference type="NCBIfam" id="TIGR02937">
    <property type="entry name" value="sigma70-ECF"/>
    <property type="match status" value="1"/>
</dbReference>
<dbReference type="InterPro" id="IPR014284">
    <property type="entry name" value="RNA_pol_sigma-70_dom"/>
</dbReference>
<keyword evidence="3" id="KW-0731">Sigma factor</keyword>
<feature type="domain" description="RNA polymerase sigma-70 region 2" evidence="5">
    <location>
        <begin position="22"/>
        <end position="88"/>
    </location>
</feature>